<evidence type="ECO:0000256" key="6">
    <source>
        <dbReference type="SAM" id="MobiDB-lite"/>
    </source>
</evidence>
<evidence type="ECO:0000256" key="5">
    <source>
        <dbReference type="ARBA" id="ARBA00023242"/>
    </source>
</evidence>
<keyword evidence="2" id="KW-0805">Transcription regulation</keyword>
<dbReference type="PANTHER" id="PTHR31920">
    <property type="entry name" value="B3 DOMAIN-CONTAINING"/>
    <property type="match status" value="1"/>
</dbReference>
<dbReference type="CDD" id="cd10017">
    <property type="entry name" value="B3_DNA"/>
    <property type="match status" value="1"/>
</dbReference>
<feature type="compositionally biased region" description="Basic and acidic residues" evidence="6">
    <location>
        <begin position="276"/>
        <end position="290"/>
    </location>
</feature>
<evidence type="ECO:0000256" key="3">
    <source>
        <dbReference type="ARBA" id="ARBA00023125"/>
    </source>
</evidence>
<keyword evidence="3" id="KW-0238">DNA-binding</keyword>
<dbReference type="InterPro" id="IPR015300">
    <property type="entry name" value="DNA-bd_pseudobarrel_sf"/>
</dbReference>
<protein>
    <recommendedName>
        <fullName evidence="7">TF-B3 domain-containing protein</fullName>
    </recommendedName>
</protein>
<evidence type="ECO:0000256" key="1">
    <source>
        <dbReference type="ARBA" id="ARBA00004123"/>
    </source>
</evidence>
<dbReference type="InterPro" id="IPR050655">
    <property type="entry name" value="Plant_B3_domain"/>
</dbReference>
<name>A0AAD8KGI5_TARER</name>
<accession>A0AAD8KGI5</accession>
<comment type="caution">
    <text evidence="8">The sequence shown here is derived from an EMBL/GenBank/DDBJ whole genome shotgun (WGS) entry which is preliminary data.</text>
</comment>
<organism evidence="8 9">
    <name type="scientific">Tagetes erecta</name>
    <name type="common">African marigold</name>
    <dbReference type="NCBI Taxonomy" id="13708"/>
    <lineage>
        <taxon>Eukaryota</taxon>
        <taxon>Viridiplantae</taxon>
        <taxon>Streptophyta</taxon>
        <taxon>Embryophyta</taxon>
        <taxon>Tracheophyta</taxon>
        <taxon>Spermatophyta</taxon>
        <taxon>Magnoliopsida</taxon>
        <taxon>eudicotyledons</taxon>
        <taxon>Gunneridae</taxon>
        <taxon>Pentapetalae</taxon>
        <taxon>asterids</taxon>
        <taxon>campanulids</taxon>
        <taxon>Asterales</taxon>
        <taxon>Asteraceae</taxon>
        <taxon>Asteroideae</taxon>
        <taxon>Heliantheae alliance</taxon>
        <taxon>Tageteae</taxon>
        <taxon>Tagetes</taxon>
    </lineage>
</organism>
<evidence type="ECO:0000313" key="8">
    <source>
        <dbReference type="EMBL" id="KAK1422368.1"/>
    </source>
</evidence>
<feature type="region of interest" description="Disordered" evidence="6">
    <location>
        <begin position="260"/>
        <end position="290"/>
    </location>
</feature>
<keyword evidence="4" id="KW-0804">Transcription</keyword>
<gene>
    <name evidence="8" type="ORF">QVD17_25444</name>
</gene>
<feature type="region of interest" description="Disordered" evidence="6">
    <location>
        <begin position="446"/>
        <end position="470"/>
    </location>
</feature>
<sequence length="623" mass="69830">MDSWRMGSSYGELNRRYTGTFTGETSGNYSIQHCIRFSKPVITITKKGGPMAKACEECALNCDVIHRRKKDPSPIVTTFFKVMMGDDYSKTLFLPPQFARTVKNLADKKTYLEDFNGQKWLVKVTKIDGRWAFKEGWNGFALNHGLQMGDFLVFHCIKRSHFVVFMYGSTGCPENRHFGFSQNPMKETEKNDNTLPVNSQSPSEVNTICNEVSHESSSKSEPLVHGANDMETINNKLNEPAMSPNENTTNIHQLVALSSQPVDKETNQRSAPLVKETVKETDKRSEPVVKNTVKETDQRSALLVINTDKENYQRSEPLVKNTDKETYQRSAPLVKNKDKETYQRSAPLTNNTDKETYQRPEALVKKSLADYMVPKSPSTMKPSCLVDNGNGHEADECRRNILQSVAAESNGGQKNNAVAGGGGSDETKISRIPKELETRIKIANEKRKESTMRLSEATHSNSMHKKLRPDNVLGTPEKIIKKEPDTSASRLHDSGYHFTSPGISPKPTSQIKLEPKPEPVDCDDAPLSVSSNPSFSAIMSSYQYLELPGWVKLKSRVILLRNGTDLWAVLFQTKLGVKALTQNWGTFAKEKGIKLGDMCHFVLESDPSNRFTCSVFGVRVTRQ</sequence>
<dbReference type="Pfam" id="PF02362">
    <property type="entry name" value="B3"/>
    <property type="match status" value="1"/>
</dbReference>
<dbReference type="EMBL" id="JAUHHV010000006">
    <property type="protein sequence ID" value="KAK1422368.1"/>
    <property type="molecule type" value="Genomic_DNA"/>
</dbReference>
<keyword evidence="9" id="KW-1185">Reference proteome</keyword>
<feature type="region of interest" description="Disordered" evidence="6">
    <location>
        <begin position="409"/>
        <end position="428"/>
    </location>
</feature>
<evidence type="ECO:0000256" key="4">
    <source>
        <dbReference type="ARBA" id="ARBA00023163"/>
    </source>
</evidence>
<dbReference type="Proteomes" id="UP001229421">
    <property type="component" value="Unassembled WGS sequence"/>
</dbReference>
<keyword evidence="5" id="KW-0539">Nucleus</keyword>
<evidence type="ECO:0000313" key="9">
    <source>
        <dbReference type="Proteomes" id="UP001229421"/>
    </source>
</evidence>
<dbReference type="GO" id="GO:0003677">
    <property type="term" value="F:DNA binding"/>
    <property type="evidence" value="ECO:0007669"/>
    <property type="project" value="UniProtKB-KW"/>
</dbReference>
<dbReference type="SMART" id="SM01019">
    <property type="entry name" value="B3"/>
    <property type="match status" value="1"/>
</dbReference>
<reference evidence="8" key="1">
    <citation type="journal article" date="2023" name="bioRxiv">
        <title>Improved chromosome-level genome assembly for marigold (Tagetes erecta).</title>
        <authorList>
            <person name="Jiang F."/>
            <person name="Yuan L."/>
            <person name="Wang S."/>
            <person name="Wang H."/>
            <person name="Xu D."/>
            <person name="Wang A."/>
            <person name="Fan W."/>
        </authorList>
    </citation>
    <scope>NUCLEOTIDE SEQUENCE</scope>
    <source>
        <strain evidence="8">WSJ</strain>
        <tissue evidence="8">Leaf</tissue>
    </source>
</reference>
<dbReference type="InterPro" id="IPR003340">
    <property type="entry name" value="B3_DNA-bd"/>
</dbReference>
<dbReference type="Gene3D" id="2.40.330.10">
    <property type="entry name" value="DNA-binding pseudobarrel domain"/>
    <property type="match status" value="2"/>
</dbReference>
<dbReference type="PANTHER" id="PTHR31920:SF112">
    <property type="entry name" value="TF-B3 DOMAIN-CONTAINING PROTEIN"/>
    <property type="match status" value="1"/>
</dbReference>
<dbReference type="AlphaFoldDB" id="A0AAD8KGI5"/>
<proteinExistence type="predicted"/>
<comment type="subcellular location">
    <subcellularLocation>
        <location evidence="1">Nucleus</location>
    </subcellularLocation>
</comment>
<dbReference type="PROSITE" id="PS50863">
    <property type="entry name" value="B3"/>
    <property type="match status" value="1"/>
</dbReference>
<evidence type="ECO:0000259" key="7">
    <source>
        <dbReference type="PROSITE" id="PS50863"/>
    </source>
</evidence>
<feature type="domain" description="TF-B3" evidence="7">
    <location>
        <begin position="77"/>
        <end position="170"/>
    </location>
</feature>
<dbReference type="GO" id="GO:0005634">
    <property type="term" value="C:nucleus"/>
    <property type="evidence" value="ECO:0007669"/>
    <property type="project" value="UniProtKB-SubCell"/>
</dbReference>
<dbReference type="SUPFAM" id="SSF101936">
    <property type="entry name" value="DNA-binding pseudobarrel domain"/>
    <property type="match status" value="2"/>
</dbReference>
<evidence type="ECO:0000256" key="2">
    <source>
        <dbReference type="ARBA" id="ARBA00023015"/>
    </source>
</evidence>